<dbReference type="AlphaFoldDB" id="A0AAD1XWG8"/>
<proteinExistence type="predicted"/>
<evidence type="ECO:0000313" key="1">
    <source>
        <dbReference type="EMBL" id="CAI2380133.1"/>
    </source>
</evidence>
<name>A0AAD1XWG8_EUPCR</name>
<dbReference type="Proteomes" id="UP001295684">
    <property type="component" value="Unassembled WGS sequence"/>
</dbReference>
<gene>
    <name evidence="1" type="ORF">ECRASSUSDP1_LOCUS21561</name>
</gene>
<keyword evidence="2" id="KW-1185">Reference proteome</keyword>
<evidence type="ECO:0000313" key="2">
    <source>
        <dbReference type="Proteomes" id="UP001295684"/>
    </source>
</evidence>
<sequence length="136" mass="15734">MGFTEARYHQLNHKTGDDILYSLKAGNHDIYIMAFYHPNQSHQHLKNSNQHLIEGLKGDFLEKNDIKDLYFAAIDGTNPTYSRLMYELEIDVNDLKVEPALFIMEHGNGFIMTGPRAINEMKMNLNELLDNRSKGY</sequence>
<accession>A0AAD1XWG8</accession>
<dbReference type="EMBL" id="CAMPGE010022053">
    <property type="protein sequence ID" value="CAI2380133.1"/>
    <property type="molecule type" value="Genomic_DNA"/>
</dbReference>
<organism evidence="1 2">
    <name type="scientific">Euplotes crassus</name>
    <dbReference type="NCBI Taxonomy" id="5936"/>
    <lineage>
        <taxon>Eukaryota</taxon>
        <taxon>Sar</taxon>
        <taxon>Alveolata</taxon>
        <taxon>Ciliophora</taxon>
        <taxon>Intramacronucleata</taxon>
        <taxon>Spirotrichea</taxon>
        <taxon>Hypotrichia</taxon>
        <taxon>Euplotida</taxon>
        <taxon>Euplotidae</taxon>
        <taxon>Moneuplotes</taxon>
    </lineage>
</organism>
<protein>
    <submittedName>
        <fullName evidence="1">Uncharacterized protein</fullName>
    </submittedName>
</protein>
<reference evidence="1" key="1">
    <citation type="submission" date="2023-07" db="EMBL/GenBank/DDBJ databases">
        <authorList>
            <consortium name="AG Swart"/>
            <person name="Singh M."/>
            <person name="Singh A."/>
            <person name="Seah K."/>
            <person name="Emmerich C."/>
        </authorList>
    </citation>
    <scope>NUCLEOTIDE SEQUENCE</scope>
    <source>
        <strain evidence="1">DP1</strain>
    </source>
</reference>
<comment type="caution">
    <text evidence="1">The sequence shown here is derived from an EMBL/GenBank/DDBJ whole genome shotgun (WGS) entry which is preliminary data.</text>
</comment>